<dbReference type="SUPFAM" id="SSF54211">
    <property type="entry name" value="Ribosomal protein S5 domain 2-like"/>
    <property type="match status" value="1"/>
</dbReference>
<dbReference type="EMBL" id="CP007389">
    <property type="protein sequence ID" value="APT73770.1"/>
    <property type="molecule type" value="Genomic_DNA"/>
</dbReference>
<dbReference type="InterPro" id="IPR038973">
    <property type="entry name" value="MutL/Mlh/Pms-like"/>
</dbReference>
<dbReference type="CDD" id="cd00782">
    <property type="entry name" value="MutL_Trans"/>
    <property type="match status" value="1"/>
</dbReference>
<evidence type="ECO:0000256" key="3">
    <source>
        <dbReference type="ARBA" id="ARBA00023204"/>
    </source>
</evidence>
<comment type="similarity">
    <text evidence="1 4">Belongs to the DNA mismatch repair MutL/HexB family.</text>
</comment>
<proteinExistence type="inferred from homology"/>
<dbReference type="Pfam" id="PF01119">
    <property type="entry name" value="DNA_mis_repair"/>
    <property type="match status" value="1"/>
</dbReference>
<sequence>MGKIKKLDKNVVSRIAAGEAVAGPFSVVKELVENALDASATKIEIEILNGGKSYIKVKDNGEGMSRDDLLLSIEEHTTSKIEDFEDIYNLYSFGFRGEALSSISKVSKLVITSNDGKESNRLEVIGGKIKDIKEYPTSEKGTIVEVYDLFFNVPARRKFLKSDNVEKRYVVEYVEKFLLGNPDVEIVLKSDGEVVYNAVKGNLEDRFRLIFPEVREFTEVSGKYVKGIISSPSYYRNNRTGQIFFVQKRFVIDKMLYYIFETGYGEALLKHPYGVLFIEVPPRFVDVNVHPQKLEVKFSNPNVIYSDITRTVREGIKKFVSKKIFVKKEQNTVNENKLNYAYGPKSKPFQTNIEKNMLFNVEKKQLEVKRDIVVLKKRYVLFESNDGIYIMDFHAAHERILYDNIIKQLDEKVERLDLMIPIEIKIGKSFLQIAEGRKEDFKRFGFNIKIDKEKIIVLSIPSFIKPSDVVEVLMEILDEYRILGENPKSMKHIIADKACKKAVKTGYDILESEAKQLVEEVLKRGLTTCPHGRPLFLKITYKELDSFFERT</sequence>
<comment type="function">
    <text evidence="4">This protein is involved in the repair of mismatches in DNA. It is required for dam-dependent methyl-directed DNA mismatch repair. May act as a 'molecular matchmaker', a protein that promotes the formation of a stable complex between two or more DNA-binding proteins in an ATP-dependent manner without itself being part of a final effector complex.</text>
</comment>
<dbReference type="SUPFAM" id="SSF55874">
    <property type="entry name" value="ATPase domain of HSP90 chaperone/DNA topoisomerase II/histidine kinase"/>
    <property type="match status" value="1"/>
</dbReference>
<keyword evidence="3 4" id="KW-0234">DNA repair</keyword>
<gene>
    <name evidence="4" type="primary">mutL</name>
    <name evidence="7" type="ORF">BW47_04155</name>
</gene>
<dbReference type="SUPFAM" id="SSF118116">
    <property type="entry name" value="DNA mismatch repair protein MutL"/>
    <property type="match status" value="1"/>
</dbReference>
<organism evidence="7 8">
    <name type="scientific">Thermosipho melanesiensis</name>
    <dbReference type="NCBI Taxonomy" id="46541"/>
    <lineage>
        <taxon>Bacteria</taxon>
        <taxon>Thermotogati</taxon>
        <taxon>Thermotogota</taxon>
        <taxon>Thermotogae</taxon>
        <taxon>Thermotogales</taxon>
        <taxon>Fervidobacteriaceae</taxon>
        <taxon>Thermosipho</taxon>
    </lineage>
</organism>
<reference evidence="7 8" key="1">
    <citation type="submission" date="2014-02" db="EMBL/GenBank/DDBJ databases">
        <title>Diversity of Thermotogales isolates from hydrothermal vents.</title>
        <authorList>
            <person name="Haverkamp T.H.A."/>
            <person name="Lossouarn J."/>
            <person name="Geslin C."/>
            <person name="Nesbo C.L."/>
        </authorList>
    </citation>
    <scope>NUCLEOTIDE SEQUENCE [LARGE SCALE GENOMIC DNA]</scope>
    <source>
        <strain evidence="7 8">431</strain>
    </source>
</reference>
<dbReference type="Gene3D" id="3.30.1370.100">
    <property type="entry name" value="MutL, C-terminal domain, regulatory subdomain"/>
    <property type="match status" value="1"/>
</dbReference>
<dbReference type="RefSeq" id="WP_012056992.1">
    <property type="nucleotide sequence ID" value="NZ_CP007389.1"/>
</dbReference>
<dbReference type="PANTHER" id="PTHR10073:SF12">
    <property type="entry name" value="DNA MISMATCH REPAIR PROTEIN MLH1"/>
    <property type="match status" value="1"/>
</dbReference>
<dbReference type="PROSITE" id="PS00058">
    <property type="entry name" value="DNA_MISMATCH_REPAIR_1"/>
    <property type="match status" value="1"/>
</dbReference>
<dbReference type="InterPro" id="IPR020568">
    <property type="entry name" value="Ribosomal_Su5_D2-typ_SF"/>
</dbReference>
<dbReference type="InterPro" id="IPR002099">
    <property type="entry name" value="MutL/Mlh/PMS"/>
</dbReference>
<dbReference type="InterPro" id="IPR014762">
    <property type="entry name" value="DNA_mismatch_repair_CS"/>
</dbReference>
<dbReference type="Gene3D" id="3.30.565.10">
    <property type="entry name" value="Histidine kinase-like ATPase, C-terminal domain"/>
    <property type="match status" value="1"/>
</dbReference>
<dbReference type="Pfam" id="PF08676">
    <property type="entry name" value="MutL_C"/>
    <property type="match status" value="1"/>
</dbReference>
<dbReference type="InterPro" id="IPR042120">
    <property type="entry name" value="MutL_C_dimsub"/>
</dbReference>
<dbReference type="NCBIfam" id="TIGR00585">
    <property type="entry name" value="mutl"/>
    <property type="match status" value="1"/>
</dbReference>
<dbReference type="InterPro" id="IPR042121">
    <property type="entry name" value="MutL_C_regsub"/>
</dbReference>
<dbReference type="Gene3D" id="3.30.1540.20">
    <property type="entry name" value="MutL, C-terminal domain, dimerisation subdomain"/>
    <property type="match status" value="1"/>
</dbReference>
<dbReference type="CDD" id="cd16926">
    <property type="entry name" value="HATPase_MutL-MLH-PMS-like"/>
    <property type="match status" value="1"/>
</dbReference>
<accession>A0ABN4UUC9</accession>
<dbReference type="SMART" id="SM00853">
    <property type="entry name" value="MutL_C"/>
    <property type="match status" value="1"/>
</dbReference>
<dbReference type="InterPro" id="IPR014721">
    <property type="entry name" value="Ribsml_uS5_D2-typ_fold_subgr"/>
</dbReference>
<evidence type="ECO:0000259" key="5">
    <source>
        <dbReference type="SMART" id="SM00853"/>
    </source>
</evidence>
<feature type="domain" description="MutL C-terminal dimerisation" evidence="5">
    <location>
        <begin position="371"/>
        <end position="509"/>
    </location>
</feature>
<dbReference type="SMART" id="SM01340">
    <property type="entry name" value="DNA_mis_repair"/>
    <property type="match status" value="1"/>
</dbReference>
<dbReference type="Gene3D" id="3.30.230.10">
    <property type="match status" value="1"/>
</dbReference>
<keyword evidence="8" id="KW-1185">Reference proteome</keyword>
<protein>
    <recommendedName>
        <fullName evidence="4">DNA mismatch repair protein MutL</fullName>
    </recommendedName>
</protein>
<name>A0ABN4UUC9_9BACT</name>
<evidence type="ECO:0000256" key="2">
    <source>
        <dbReference type="ARBA" id="ARBA00022763"/>
    </source>
</evidence>
<dbReference type="InterPro" id="IPR037198">
    <property type="entry name" value="MutL_C_sf"/>
</dbReference>
<dbReference type="Pfam" id="PF13589">
    <property type="entry name" value="HATPase_c_3"/>
    <property type="match status" value="1"/>
</dbReference>
<dbReference type="InterPro" id="IPR013507">
    <property type="entry name" value="DNA_mismatch_S5_2-like"/>
</dbReference>
<evidence type="ECO:0000313" key="8">
    <source>
        <dbReference type="Proteomes" id="UP000185490"/>
    </source>
</evidence>
<evidence type="ECO:0000313" key="7">
    <source>
        <dbReference type="EMBL" id="APT73770.1"/>
    </source>
</evidence>
<keyword evidence="2 4" id="KW-0227">DNA damage</keyword>
<evidence type="ECO:0000256" key="1">
    <source>
        <dbReference type="ARBA" id="ARBA00006082"/>
    </source>
</evidence>
<feature type="domain" description="DNA mismatch repair protein S5" evidence="6">
    <location>
        <begin position="207"/>
        <end position="317"/>
    </location>
</feature>
<dbReference type="HAMAP" id="MF_00149">
    <property type="entry name" value="DNA_mis_repair"/>
    <property type="match status" value="1"/>
</dbReference>
<evidence type="ECO:0000259" key="6">
    <source>
        <dbReference type="SMART" id="SM01340"/>
    </source>
</evidence>
<dbReference type="Proteomes" id="UP000185490">
    <property type="component" value="Chromosome"/>
</dbReference>
<dbReference type="PANTHER" id="PTHR10073">
    <property type="entry name" value="DNA MISMATCH REPAIR PROTEIN MLH, PMS, MUTL"/>
    <property type="match status" value="1"/>
</dbReference>
<evidence type="ECO:0000256" key="4">
    <source>
        <dbReference type="HAMAP-Rule" id="MF_00149"/>
    </source>
</evidence>
<dbReference type="InterPro" id="IPR036890">
    <property type="entry name" value="HATPase_C_sf"/>
</dbReference>
<dbReference type="InterPro" id="IPR014790">
    <property type="entry name" value="MutL_C"/>
</dbReference>
<dbReference type="InterPro" id="IPR020667">
    <property type="entry name" value="DNA_mismatch_repair_MutL"/>
</dbReference>